<feature type="chain" id="PRO_5043730359" evidence="1">
    <location>
        <begin position="20"/>
        <end position="212"/>
    </location>
</feature>
<gene>
    <name evidence="2" type="ORF">ElyMa_005327700</name>
</gene>
<feature type="signal peptide" evidence="1">
    <location>
        <begin position="1"/>
        <end position="19"/>
    </location>
</feature>
<organism evidence="2 3">
    <name type="scientific">Elysia marginata</name>
    <dbReference type="NCBI Taxonomy" id="1093978"/>
    <lineage>
        <taxon>Eukaryota</taxon>
        <taxon>Metazoa</taxon>
        <taxon>Spiralia</taxon>
        <taxon>Lophotrochozoa</taxon>
        <taxon>Mollusca</taxon>
        <taxon>Gastropoda</taxon>
        <taxon>Heterobranchia</taxon>
        <taxon>Euthyneura</taxon>
        <taxon>Panpulmonata</taxon>
        <taxon>Sacoglossa</taxon>
        <taxon>Placobranchoidea</taxon>
        <taxon>Plakobranchidae</taxon>
        <taxon>Elysia</taxon>
    </lineage>
</organism>
<dbReference type="AlphaFoldDB" id="A0AAV4JZ75"/>
<dbReference type="Proteomes" id="UP000762676">
    <property type="component" value="Unassembled WGS sequence"/>
</dbReference>
<proteinExistence type="predicted"/>
<accession>A0AAV4JZ75</accession>
<comment type="caution">
    <text evidence="2">The sequence shown here is derived from an EMBL/GenBank/DDBJ whole genome shotgun (WGS) entry which is preliminary data.</text>
</comment>
<reference evidence="2 3" key="1">
    <citation type="journal article" date="2021" name="Elife">
        <title>Chloroplast acquisition without the gene transfer in kleptoplastic sea slugs, Plakobranchus ocellatus.</title>
        <authorList>
            <person name="Maeda T."/>
            <person name="Takahashi S."/>
            <person name="Yoshida T."/>
            <person name="Shimamura S."/>
            <person name="Takaki Y."/>
            <person name="Nagai Y."/>
            <person name="Toyoda A."/>
            <person name="Suzuki Y."/>
            <person name="Arimoto A."/>
            <person name="Ishii H."/>
            <person name="Satoh N."/>
            <person name="Nishiyama T."/>
            <person name="Hasebe M."/>
            <person name="Maruyama T."/>
            <person name="Minagawa J."/>
            <person name="Obokata J."/>
            <person name="Shigenobu S."/>
        </authorList>
    </citation>
    <scope>NUCLEOTIDE SEQUENCE [LARGE SCALE GENOMIC DNA]</scope>
</reference>
<evidence type="ECO:0000313" key="3">
    <source>
        <dbReference type="Proteomes" id="UP000762676"/>
    </source>
</evidence>
<dbReference type="EMBL" id="BMAT01010607">
    <property type="protein sequence ID" value="GFS28022.1"/>
    <property type="molecule type" value="Genomic_DNA"/>
</dbReference>
<sequence length="212" mass="25182">MHILPLLLFPVFTIQGPGCYRLFKCIHDYEFGTNGTYSFTSLNETPANLSAWEDVYENICDTREQRKCSVSNCSRDWILWKWNFVKRNADSMCDDNGYHYHRLFQSASHCISNASLFAEGKRRREYCETRFNYYGIRKRPASNRCEKLNKTRNCANEYFEDECGDIGKFIMDTMWFNRFKVYDNPCWRSLWSTKCHMTRPGTQCEYGTPRPS</sequence>
<evidence type="ECO:0000256" key="1">
    <source>
        <dbReference type="SAM" id="SignalP"/>
    </source>
</evidence>
<keyword evidence="1" id="KW-0732">Signal</keyword>
<protein>
    <submittedName>
        <fullName evidence="2">Uncharacterized protein</fullName>
    </submittedName>
</protein>
<evidence type="ECO:0000313" key="2">
    <source>
        <dbReference type="EMBL" id="GFS28022.1"/>
    </source>
</evidence>
<name>A0AAV4JZ75_9GAST</name>
<keyword evidence="3" id="KW-1185">Reference proteome</keyword>